<feature type="domain" description="NodB homology" evidence="3">
    <location>
        <begin position="40"/>
        <end position="250"/>
    </location>
</feature>
<dbReference type="AlphaFoldDB" id="A0A5B8UK15"/>
<dbReference type="InterPro" id="IPR011330">
    <property type="entry name" value="Glyco_hydro/deAcase_b/a-brl"/>
</dbReference>
<sequence length="257" mass="29276">MMLPKKKFQCTPVTILLLAVLLIAFAGCRKGVPEGELAQGQIALTFDDNSIENWHKQLSLLDSLNIKATFYISHYHTFNKQQKTWLKEIEKRGHEIAFHTATHPDLPKEVAKRGMAATEEKEIKKDLKLMQADGYYPTDFAYPFGSHTSQLNTCLLRTFKSVRALSNQQNYNLSLVKEAGEGKVLYGANIDNNSRLKEEGIASLMDKAREHRDCLVMVAHQINSNGKLQISRERLQYIARLAKEKNLRFVTVNEIVK</sequence>
<evidence type="ECO:0000313" key="4">
    <source>
        <dbReference type="EMBL" id="QEC56499.1"/>
    </source>
</evidence>
<comment type="subcellular location">
    <subcellularLocation>
        <location evidence="1">Secreted</location>
    </subcellularLocation>
</comment>
<dbReference type="PROSITE" id="PS51257">
    <property type="entry name" value="PROKAR_LIPOPROTEIN"/>
    <property type="match status" value="1"/>
</dbReference>
<name>A0A5B8UK15_9BACT</name>
<proteinExistence type="predicted"/>
<keyword evidence="5" id="KW-1185">Reference proteome</keyword>
<dbReference type="GO" id="GO:0005975">
    <property type="term" value="P:carbohydrate metabolic process"/>
    <property type="evidence" value="ECO:0007669"/>
    <property type="project" value="InterPro"/>
</dbReference>
<dbReference type="SUPFAM" id="SSF88713">
    <property type="entry name" value="Glycoside hydrolase/deacetylase"/>
    <property type="match status" value="1"/>
</dbReference>
<dbReference type="OrthoDB" id="2795102at2"/>
<gene>
    <name evidence="4" type="ORF">FSB75_11530</name>
</gene>
<dbReference type="Proteomes" id="UP000321204">
    <property type="component" value="Chromosome"/>
</dbReference>
<dbReference type="PROSITE" id="PS51677">
    <property type="entry name" value="NODB"/>
    <property type="match status" value="1"/>
</dbReference>
<dbReference type="PANTHER" id="PTHR34216">
    <property type="match status" value="1"/>
</dbReference>
<evidence type="ECO:0000256" key="1">
    <source>
        <dbReference type="ARBA" id="ARBA00004613"/>
    </source>
</evidence>
<dbReference type="EMBL" id="CP042433">
    <property type="protein sequence ID" value="QEC56499.1"/>
    <property type="molecule type" value="Genomic_DNA"/>
</dbReference>
<keyword evidence="2" id="KW-0732">Signal</keyword>
<evidence type="ECO:0000256" key="2">
    <source>
        <dbReference type="ARBA" id="ARBA00022729"/>
    </source>
</evidence>
<reference evidence="4 5" key="1">
    <citation type="journal article" date="2015" name="Int. J. Syst. Evol. Microbiol.">
        <title>Flavisolibacter ginsenosidimutans sp. nov., with ginsenoside-converting activity isolated from soil used for cultivating ginseng.</title>
        <authorList>
            <person name="Zhao Y."/>
            <person name="Liu Q."/>
            <person name="Kang M.S."/>
            <person name="Jin F."/>
            <person name="Yu H."/>
            <person name="Im W.T."/>
        </authorList>
    </citation>
    <scope>NUCLEOTIDE SEQUENCE [LARGE SCALE GENOMIC DNA]</scope>
    <source>
        <strain evidence="4 5">Gsoil 636</strain>
    </source>
</reference>
<dbReference type="InterPro" id="IPR051398">
    <property type="entry name" value="Polysacch_Deacetylase"/>
</dbReference>
<dbReference type="InterPro" id="IPR002509">
    <property type="entry name" value="NODB_dom"/>
</dbReference>
<dbReference type="GO" id="GO:0016810">
    <property type="term" value="F:hydrolase activity, acting on carbon-nitrogen (but not peptide) bonds"/>
    <property type="evidence" value="ECO:0007669"/>
    <property type="project" value="InterPro"/>
</dbReference>
<dbReference type="KEGG" id="fgg:FSB75_11530"/>
<evidence type="ECO:0000259" key="3">
    <source>
        <dbReference type="PROSITE" id="PS51677"/>
    </source>
</evidence>
<dbReference type="PANTHER" id="PTHR34216:SF3">
    <property type="entry name" value="POLY-BETA-1,6-N-ACETYL-D-GLUCOSAMINE N-DEACETYLASE"/>
    <property type="match status" value="1"/>
</dbReference>
<dbReference type="GO" id="GO:0005576">
    <property type="term" value="C:extracellular region"/>
    <property type="evidence" value="ECO:0007669"/>
    <property type="project" value="UniProtKB-SubCell"/>
</dbReference>
<protein>
    <submittedName>
        <fullName evidence="4">Polysaccharide deacetylase family protein</fullName>
    </submittedName>
</protein>
<organism evidence="4 5">
    <name type="scientific">Flavisolibacter ginsenosidimutans</name>
    <dbReference type="NCBI Taxonomy" id="661481"/>
    <lineage>
        <taxon>Bacteria</taxon>
        <taxon>Pseudomonadati</taxon>
        <taxon>Bacteroidota</taxon>
        <taxon>Chitinophagia</taxon>
        <taxon>Chitinophagales</taxon>
        <taxon>Chitinophagaceae</taxon>
        <taxon>Flavisolibacter</taxon>
    </lineage>
</organism>
<dbReference type="RefSeq" id="WP_146787348.1">
    <property type="nucleotide sequence ID" value="NZ_BAABIO010000001.1"/>
</dbReference>
<dbReference type="Pfam" id="PF01522">
    <property type="entry name" value="Polysacc_deac_1"/>
    <property type="match status" value="1"/>
</dbReference>
<accession>A0A5B8UK15</accession>
<evidence type="ECO:0000313" key="5">
    <source>
        <dbReference type="Proteomes" id="UP000321204"/>
    </source>
</evidence>
<dbReference type="Gene3D" id="3.20.20.370">
    <property type="entry name" value="Glycoside hydrolase/deacetylase"/>
    <property type="match status" value="1"/>
</dbReference>